<keyword evidence="9" id="KW-1185">Reference proteome</keyword>
<sequence>MGSREVKPRPLNLRRRLGVSVFVDNVSKRIHQKALWEAFQVYGSVVDVYIALRNQKRKNKAATFAFVRFKSDREAAMVIERGNGRIMDGFKIVVRAAKENHRSSPVRAGEVDPVKLFVKNKKQKINFATLKDTISYKEVLLGANKDFEDFEVEGRVNRSMVQASLSNKGSCETEVMVVKSWPPQPVINEMSSCLIAIPKEEMKWKERCLVGEIKAMYNIEEQDRVMESMCQSPTNHSLNHVLNAENLQGKVWPVDVPIFSAGNSFSSMVRDKTWPPLVDSRVEAQYFSDSISNMSRFVEVNVEADEDAGSFVSWCEPRKGLRRSKKVVKKKSKADRVNSLSPQNLEMDPDCGTVEASPHLLACGSEDEEAEATFEIGGQLGVIFDAPDSVVKDRLKELEKEL</sequence>
<protein>
    <recommendedName>
        <fullName evidence="7">RRM domain-containing protein</fullName>
    </recommendedName>
</protein>
<dbReference type="Pfam" id="PF00076">
    <property type="entry name" value="RRM_1"/>
    <property type="match status" value="1"/>
</dbReference>
<dbReference type="InterPro" id="IPR051106">
    <property type="entry name" value="RNA-bind/splicing_reg"/>
</dbReference>
<dbReference type="PANTHER" id="PTHR48028:SF4">
    <property type="entry name" value="SC35-LIKE SPLICING FACTOR"/>
    <property type="match status" value="1"/>
</dbReference>
<evidence type="ECO:0000256" key="2">
    <source>
        <dbReference type="ARBA" id="ARBA00022664"/>
    </source>
</evidence>
<dbReference type="SMART" id="SM00360">
    <property type="entry name" value="RRM"/>
    <property type="match status" value="1"/>
</dbReference>
<keyword evidence="4" id="KW-0508">mRNA splicing</keyword>
<comment type="subcellular location">
    <subcellularLocation>
        <location evidence="1">Nucleus</location>
    </subcellularLocation>
</comment>
<evidence type="ECO:0000256" key="5">
    <source>
        <dbReference type="ARBA" id="ARBA00023242"/>
    </source>
</evidence>
<accession>A0ABR2BU84</accession>
<name>A0ABR2BU84_9ROSI</name>
<organism evidence="8 9">
    <name type="scientific">Hibiscus sabdariffa</name>
    <name type="common">roselle</name>
    <dbReference type="NCBI Taxonomy" id="183260"/>
    <lineage>
        <taxon>Eukaryota</taxon>
        <taxon>Viridiplantae</taxon>
        <taxon>Streptophyta</taxon>
        <taxon>Embryophyta</taxon>
        <taxon>Tracheophyta</taxon>
        <taxon>Spermatophyta</taxon>
        <taxon>Magnoliopsida</taxon>
        <taxon>eudicotyledons</taxon>
        <taxon>Gunneridae</taxon>
        <taxon>Pentapetalae</taxon>
        <taxon>rosids</taxon>
        <taxon>malvids</taxon>
        <taxon>Malvales</taxon>
        <taxon>Malvaceae</taxon>
        <taxon>Malvoideae</taxon>
        <taxon>Hibiscus</taxon>
    </lineage>
</organism>
<dbReference type="SUPFAM" id="SSF54928">
    <property type="entry name" value="RNA-binding domain, RBD"/>
    <property type="match status" value="1"/>
</dbReference>
<dbReference type="InterPro" id="IPR000504">
    <property type="entry name" value="RRM_dom"/>
</dbReference>
<dbReference type="Proteomes" id="UP001472677">
    <property type="component" value="Unassembled WGS sequence"/>
</dbReference>
<evidence type="ECO:0000256" key="1">
    <source>
        <dbReference type="ARBA" id="ARBA00004123"/>
    </source>
</evidence>
<comment type="caution">
    <text evidence="8">The sequence shown here is derived from an EMBL/GenBank/DDBJ whole genome shotgun (WGS) entry which is preliminary data.</text>
</comment>
<evidence type="ECO:0000256" key="4">
    <source>
        <dbReference type="ARBA" id="ARBA00023187"/>
    </source>
</evidence>
<dbReference type="InterPro" id="IPR012677">
    <property type="entry name" value="Nucleotide-bd_a/b_plait_sf"/>
</dbReference>
<dbReference type="CDD" id="cd00590">
    <property type="entry name" value="RRM_SF"/>
    <property type="match status" value="1"/>
</dbReference>
<evidence type="ECO:0000313" key="8">
    <source>
        <dbReference type="EMBL" id="KAK8510658.1"/>
    </source>
</evidence>
<keyword evidence="3 6" id="KW-0694">RNA-binding</keyword>
<evidence type="ECO:0000313" key="9">
    <source>
        <dbReference type="Proteomes" id="UP001472677"/>
    </source>
</evidence>
<dbReference type="PANTHER" id="PTHR48028">
    <property type="entry name" value="GLYCINE-RICH RNA-BINDING PROTEIN RZ1A"/>
    <property type="match status" value="1"/>
</dbReference>
<keyword evidence="2" id="KW-0507">mRNA processing</keyword>
<dbReference type="Gene3D" id="3.30.70.330">
    <property type="match status" value="1"/>
</dbReference>
<reference evidence="8 9" key="1">
    <citation type="journal article" date="2024" name="G3 (Bethesda)">
        <title>Genome assembly of Hibiscus sabdariffa L. provides insights into metabolisms of medicinal natural products.</title>
        <authorList>
            <person name="Kim T."/>
        </authorList>
    </citation>
    <scope>NUCLEOTIDE SEQUENCE [LARGE SCALE GENOMIC DNA]</scope>
    <source>
        <strain evidence="8">TK-2024</strain>
        <tissue evidence="8">Old leaves</tissue>
    </source>
</reference>
<keyword evidence="5" id="KW-0539">Nucleus</keyword>
<evidence type="ECO:0000256" key="3">
    <source>
        <dbReference type="ARBA" id="ARBA00022884"/>
    </source>
</evidence>
<proteinExistence type="predicted"/>
<dbReference type="EMBL" id="JBBPBM010000084">
    <property type="protein sequence ID" value="KAK8510658.1"/>
    <property type="molecule type" value="Genomic_DNA"/>
</dbReference>
<feature type="domain" description="RRM" evidence="7">
    <location>
        <begin position="19"/>
        <end position="99"/>
    </location>
</feature>
<evidence type="ECO:0000256" key="6">
    <source>
        <dbReference type="PROSITE-ProRule" id="PRU00176"/>
    </source>
</evidence>
<gene>
    <name evidence="8" type="ORF">V6N12_055585</name>
</gene>
<evidence type="ECO:0000259" key="7">
    <source>
        <dbReference type="PROSITE" id="PS50102"/>
    </source>
</evidence>
<dbReference type="InterPro" id="IPR035979">
    <property type="entry name" value="RBD_domain_sf"/>
</dbReference>
<dbReference type="PROSITE" id="PS50102">
    <property type="entry name" value="RRM"/>
    <property type="match status" value="1"/>
</dbReference>